<dbReference type="InterPro" id="IPR005135">
    <property type="entry name" value="Endo/exonuclease/phosphatase"/>
</dbReference>
<feature type="transmembrane region" description="Helical" evidence="1">
    <location>
        <begin position="376"/>
        <end position="394"/>
    </location>
</feature>
<dbReference type="GO" id="GO:0003824">
    <property type="term" value="F:catalytic activity"/>
    <property type="evidence" value="ECO:0007669"/>
    <property type="project" value="InterPro"/>
</dbReference>
<protein>
    <recommendedName>
        <fullName evidence="2">Endonuclease/exonuclease/phosphatase domain-containing protein</fullName>
    </recommendedName>
</protein>
<dbReference type="RefSeq" id="WP_212816341.1">
    <property type="nucleotide sequence ID" value="NZ_AP023359.1"/>
</dbReference>
<evidence type="ECO:0000256" key="1">
    <source>
        <dbReference type="SAM" id="Phobius"/>
    </source>
</evidence>
<feature type="domain" description="Endonuclease/exonuclease/phosphatase" evidence="2">
    <location>
        <begin position="413"/>
        <end position="627"/>
    </location>
</feature>
<dbReference type="PANTHER" id="PTHR14859">
    <property type="entry name" value="CALCOFLUOR WHITE HYPERSENSITIVE PROTEIN PRECURSOR"/>
    <property type="match status" value="1"/>
</dbReference>
<dbReference type="AlphaFoldDB" id="A0A810N0J1"/>
<dbReference type="PANTHER" id="PTHR14859:SF1">
    <property type="entry name" value="PGAP2-INTERACTING PROTEIN"/>
    <property type="match status" value="1"/>
</dbReference>
<dbReference type="InterPro" id="IPR051916">
    <property type="entry name" value="GPI-anchor_lipid_remodeler"/>
</dbReference>
<feature type="transmembrane region" description="Helical" evidence="1">
    <location>
        <begin position="223"/>
        <end position="241"/>
    </location>
</feature>
<evidence type="ECO:0000313" key="4">
    <source>
        <dbReference type="Proteomes" id="UP000680866"/>
    </source>
</evidence>
<keyword evidence="1" id="KW-0812">Transmembrane</keyword>
<feature type="transmembrane region" description="Helical" evidence="1">
    <location>
        <begin position="65"/>
        <end position="82"/>
    </location>
</feature>
<feature type="transmembrane region" description="Helical" evidence="1">
    <location>
        <begin position="28"/>
        <end position="53"/>
    </location>
</feature>
<dbReference type="SUPFAM" id="SSF56219">
    <property type="entry name" value="DNase I-like"/>
    <property type="match status" value="1"/>
</dbReference>
<sequence length="639" mass="64556">MSVAATALGITLLVDVLRVWLPSIITIFGQAAATPAELMGAFALMWFVLALGAPPLVRLVGARPVLLVAAVVLGGCRAALGATPGGQAQLYVASVGLLAGLVWLAATATAATRPVAGLVLGLATATVLHTALDTLDLTWRADVLSYALTGAVVAVFLALVWRAEPGTEPRTRPGRAAPWLLAGPALLLSGMLAGSPALATTAVSYLYGPGPGTAGTTPLGDTWPAAVTAAAVALFVGAGLARPPRGPVRWLVPVPLLAGTVMFATAVPALLIPAILLTAAGLGACLARSAPASAAPDPAGSAAAAGPAERPGELRSGFAAVGGMVVFAVGAVLYYSAYDLGYPNQWVPVLLALFVAAVAVRTPGPVSVPVRAVRRPALVTAVAAVVTVLAAIAVPNNAVPVREPEPGPVRVVAYNIRMGFGLDGRFDLDGLVDVVAGQRPDVVALSEVDRAWLLNGGHDTLALIADRLGMRYVFAPAADPVWGDAILTRLPVTEARTVRLTALGAPTGAQALATVLDTGIGELVVVSTHLQPPPDDGPVVQAGEVVRFATGYAAGRPLVLAGDFNTQPGDPAFRAFTDAGLVDALAAARPLPTAPADAPDEQIDHIFVSAGLTATDAVAPPSTASDHLAVAVTVDRVRP</sequence>
<organism evidence="3 4">
    <name type="scientific">Polymorphospora rubra</name>
    <dbReference type="NCBI Taxonomy" id="338584"/>
    <lineage>
        <taxon>Bacteria</taxon>
        <taxon>Bacillati</taxon>
        <taxon>Actinomycetota</taxon>
        <taxon>Actinomycetes</taxon>
        <taxon>Micromonosporales</taxon>
        <taxon>Micromonosporaceae</taxon>
        <taxon>Polymorphospora</taxon>
    </lineage>
</organism>
<dbReference type="Proteomes" id="UP000680866">
    <property type="component" value="Chromosome"/>
</dbReference>
<feature type="transmembrane region" description="Helical" evidence="1">
    <location>
        <begin position="344"/>
        <end position="364"/>
    </location>
</feature>
<name>A0A810N0J1_9ACTN</name>
<proteinExistence type="predicted"/>
<dbReference type="GO" id="GO:0016020">
    <property type="term" value="C:membrane"/>
    <property type="evidence" value="ECO:0007669"/>
    <property type="project" value="GOC"/>
</dbReference>
<reference evidence="3" key="1">
    <citation type="submission" date="2020-08" db="EMBL/GenBank/DDBJ databases">
        <title>Whole genome shotgun sequence of Polymorphospora rubra NBRC 101157.</title>
        <authorList>
            <person name="Komaki H."/>
            <person name="Tamura T."/>
        </authorList>
    </citation>
    <scope>NUCLEOTIDE SEQUENCE</scope>
    <source>
        <strain evidence="3">NBRC 101157</strain>
    </source>
</reference>
<dbReference type="KEGG" id="pry:Prubr_39430"/>
<feature type="transmembrane region" description="Helical" evidence="1">
    <location>
        <begin position="318"/>
        <end position="338"/>
    </location>
</feature>
<dbReference type="InterPro" id="IPR036691">
    <property type="entry name" value="Endo/exonu/phosph_ase_sf"/>
</dbReference>
<evidence type="ECO:0000259" key="2">
    <source>
        <dbReference type="Pfam" id="PF03372"/>
    </source>
</evidence>
<accession>A0A810N0J1</accession>
<feature type="transmembrane region" description="Helical" evidence="1">
    <location>
        <begin position="144"/>
        <end position="161"/>
    </location>
</feature>
<dbReference type="GO" id="GO:0006506">
    <property type="term" value="P:GPI anchor biosynthetic process"/>
    <property type="evidence" value="ECO:0007669"/>
    <property type="project" value="TreeGrafter"/>
</dbReference>
<dbReference type="Pfam" id="PF03372">
    <property type="entry name" value="Exo_endo_phos"/>
    <property type="match status" value="1"/>
</dbReference>
<keyword evidence="4" id="KW-1185">Reference proteome</keyword>
<gene>
    <name evidence="3" type="ORF">Prubr_39430</name>
</gene>
<keyword evidence="1" id="KW-0472">Membrane</keyword>
<dbReference type="EMBL" id="AP023359">
    <property type="protein sequence ID" value="BCJ66922.1"/>
    <property type="molecule type" value="Genomic_DNA"/>
</dbReference>
<feature type="transmembrane region" description="Helical" evidence="1">
    <location>
        <begin position="181"/>
        <end position="203"/>
    </location>
</feature>
<evidence type="ECO:0000313" key="3">
    <source>
        <dbReference type="EMBL" id="BCJ66922.1"/>
    </source>
</evidence>
<dbReference type="Gene3D" id="3.60.10.10">
    <property type="entry name" value="Endonuclease/exonuclease/phosphatase"/>
    <property type="match status" value="1"/>
</dbReference>
<keyword evidence="1" id="KW-1133">Transmembrane helix</keyword>